<dbReference type="PROSITE" id="PS51257">
    <property type="entry name" value="PROKAR_LIPOPROTEIN"/>
    <property type="match status" value="1"/>
</dbReference>
<reference evidence="2 3" key="1">
    <citation type="journal article" date="2020" name="Nature">
        <title>Six reference-quality genomes reveal evolution of bat adaptations.</title>
        <authorList>
            <person name="Jebb D."/>
            <person name="Huang Z."/>
            <person name="Pippel M."/>
            <person name="Hughes G.M."/>
            <person name="Lavrichenko K."/>
            <person name="Devanna P."/>
            <person name="Winkler S."/>
            <person name="Jermiin L.S."/>
            <person name="Skirmuntt E.C."/>
            <person name="Katzourakis A."/>
            <person name="Burkitt-Gray L."/>
            <person name="Ray D.A."/>
            <person name="Sullivan K.A.M."/>
            <person name="Roscito J.G."/>
            <person name="Kirilenko B.M."/>
            <person name="Davalos L.M."/>
            <person name="Corthals A.P."/>
            <person name="Power M.L."/>
            <person name="Jones G."/>
            <person name="Ransome R.D."/>
            <person name="Dechmann D.K.N."/>
            <person name="Locatelli A.G."/>
            <person name="Puechmaille S.J."/>
            <person name="Fedrigo O."/>
            <person name="Jarvis E.D."/>
            <person name="Hiller M."/>
            <person name="Vernes S.C."/>
            <person name="Myers E.W."/>
            <person name="Teeling E.C."/>
        </authorList>
    </citation>
    <scope>NUCLEOTIDE SEQUENCE [LARGE SCALE GENOMIC DNA]</scope>
    <source>
        <strain evidence="2">MMolMol1</strain>
        <tissue evidence="2">Muscle</tissue>
    </source>
</reference>
<dbReference type="InParanoid" id="A0A7J8DPQ8"/>
<dbReference type="AlphaFoldDB" id="A0A7J8DPQ8"/>
<evidence type="ECO:0000256" key="1">
    <source>
        <dbReference type="SAM" id="MobiDB-lite"/>
    </source>
</evidence>
<keyword evidence="3" id="KW-1185">Reference proteome</keyword>
<dbReference type="EMBL" id="JACASF010000017">
    <property type="protein sequence ID" value="KAF6425217.1"/>
    <property type="molecule type" value="Genomic_DNA"/>
</dbReference>
<name>A0A7J8DPQ8_MOLMO</name>
<organism evidence="2 3">
    <name type="scientific">Molossus molossus</name>
    <name type="common">Pallas' mastiff bat</name>
    <name type="synonym">Vespertilio molossus</name>
    <dbReference type="NCBI Taxonomy" id="27622"/>
    <lineage>
        <taxon>Eukaryota</taxon>
        <taxon>Metazoa</taxon>
        <taxon>Chordata</taxon>
        <taxon>Craniata</taxon>
        <taxon>Vertebrata</taxon>
        <taxon>Euteleostomi</taxon>
        <taxon>Mammalia</taxon>
        <taxon>Eutheria</taxon>
        <taxon>Laurasiatheria</taxon>
        <taxon>Chiroptera</taxon>
        <taxon>Yangochiroptera</taxon>
        <taxon>Molossidae</taxon>
        <taxon>Molossus</taxon>
    </lineage>
</organism>
<feature type="region of interest" description="Disordered" evidence="1">
    <location>
        <begin position="94"/>
        <end position="137"/>
    </location>
</feature>
<proteinExistence type="predicted"/>
<protein>
    <submittedName>
        <fullName evidence="2">Uncharacterized protein</fullName>
    </submittedName>
</protein>
<sequence length="137" mass="15112">MTKPQQCRDAKQKVPVLWTEQLATLVSSSSGCFSLHLRKVPPFWKILGLPWEEAVGTARTQQPEPTSTLGTIRPVDTLCQYRTLHSSGAPKVLVAEASDNPEPSTITHSSSPIRVEIYPQQQRLGSRHPSPGNRSTD</sequence>
<accession>A0A7J8DPQ8</accession>
<dbReference type="Proteomes" id="UP000550707">
    <property type="component" value="Unassembled WGS sequence"/>
</dbReference>
<comment type="caution">
    <text evidence="2">The sequence shown here is derived from an EMBL/GenBank/DDBJ whole genome shotgun (WGS) entry which is preliminary data.</text>
</comment>
<feature type="compositionally biased region" description="Polar residues" evidence="1">
    <location>
        <begin position="101"/>
        <end position="112"/>
    </location>
</feature>
<evidence type="ECO:0000313" key="2">
    <source>
        <dbReference type="EMBL" id="KAF6425217.1"/>
    </source>
</evidence>
<evidence type="ECO:0000313" key="3">
    <source>
        <dbReference type="Proteomes" id="UP000550707"/>
    </source>
</evidence>
<gene>
    <name evidence="2" type="ORF">HJG59_009260</name>
</gene>